<sequence>MPTKLKLTVEETEAAREAIKAFDRYLKVSDDVSHDGGMNPDRLAEVATSILLEAELNGAKTLREDRQHVTGKSSYDSAEVKAIDVANAENGGKSAVTLYACVDVSRTDVVDAEGKSTLHGDRRTRWPSTYSIWRESGNSPWLVGDLKQDESAC</sequence>
<dbReference type="EMBL" id="CP090958">
    <property type="protein sequence ID" value="WGW13162.1"/>
    <property type="molecule type" value="Genomic_DNA"/>
</dbReference>
<dbReference type="RefSeq" id="WP_349639976.1">
    <property type="nucleotide sequence ID" value="NZ_CP090958.1"/>
</dbReference>
<evidence type="ECO:0000313" key="2">
    <source>
        <dbReference type="Proteomes" id="UP001209083"/>
    </source>
</evidence>
<proteinExistence type="predicted"/>
<reference evidence="1 2" key="1">
    <citation type="submission" date="2023-05" db="EMBL/GenBank/DDBJ databases">
        <title>Lithophilousrod everest ZFBP1038 complete genpme.</title>
        <authorList>
            <person name="Tian M."/>
        </authorList>
    </citation>
    <scope>NUCLEOTIDE SEQUENCE [LARGE SCALE GENOMIC DNA]</scope>
    <source>
        <strain evidence="1 2">ZFBP1038</strain>
    </source>
</reference>
<organism evidence="1 2">
    <name type="scientific">Saxibacter everestensis</name>
    <dbReference type="NCBI Taxonomy" id="2909229"/>
    <lineage>
        <taxon>Bacteria</taxon>
        <taxon>Bacillati</taxon>
        <taxon>Actinomycetota</taxon>
        <taxon>Actinomycetes</taxon>
        <taxon>Micrococcales</taxon>
        <taxon>Brevibacteriaceae</taxon>
        <taxon>Saxibacter</taxon>
    </lineage>
</organism>
<accession>A0ABY8QVW3</accession>
<gene>
    <name evidence="1" type="ORF">LWF01_05160</name>
</gene>
<evidence type="ECO:0008006" key="3">
    <source>
        <dbReference type="Google" id="ProtNLM"/>
    </source>
</evidence>
<evidence type="ECO:0000313" key="1">
    <source>
        <dbReference type="EMBL" id="WGW13162.1"/>
    </source>
</evidence>
<protein>
    <recommendedName>
        <fullName evidence="3">Tim44-like domain-containing protein</fullName>
    </recommendedName>
</protein>
<keyword evidence="2" id="KW-1185">Reference proteome</keyword>
<name>A0ABY8QVW3_9MICO</name>
<dbReference type="Proteomes" id="UP001209083">
    <property type="component" value="Chromosome"/>
</dbReference>